<organism evidence="2 3">
    <name type="scientific">Aspergillus eucalypticola (strain CBS 122712 / IBT 29274)</name>
    <dbReference type="NCBI Taxonomy" id="1448314"/>
    <lineage>
        <taxon>Eukaryota</taxon>
        <taxon>Fungi</taxon>
        <taxon>Dikarya</taxon>
        <taxon>Ascomycota</taxon>
        <taxon>Pezizomycotina</taxon>
        <taxon>Eurotiomycetes</taxon>
        <taxon>Eurotiomycetidae</taxon>
        <taxon>Eurotiales</taxon>
        <taxon>Aspergillaceae</taxon>
        <taxon>Aspergillus</taxon>
        <taxon>Aspergillus subgen. Circumdati</taxon>
    </lineage>
</organism>
<keyword evidence="3" id="KW-1185">Reference proteome</keyword>
<evidence type="ECO:0000313" key="3">
    <source>
        <dbReference type="Proteomes" id="UP000246171"/>
    </source>
</evidence>
<gene>
    <name evidence="2" type="ORF">BO83DRAFT_455676</name>
</gene>
<dbReference type="PANTHER" id="PTHR36124:SF4">
    <property type="entry name" value="ER-BOUND OXYGENASE MPAB_MPAB'_RUBBER OXYGENASE CATALYTIC DOMAIN-CONTAINING PROTEIN"/>
    <property type="match status" value="1"/>
</dbReference>
<protein>
    <recommendedName>
        <fullName evidence="4">ER-bound oxygenase mpaB/mpaB'/Rubber oxygenase catalytic domain-containing protein</fullName>
    </recommendedName>
</protein>
<accession>A0A317US55</accession>
<dbReference type="RefSeq" id="XP_025383710.1">
    <property type="nucleotide sequence ID" value="XM_025537037.1"/>
</dbReference>
<keyword evidence="1" id="KW-0472">Membrane</keyword>
<feature type="transmembrane region" description="Helical" evidence="1">
    <location>
        <begin position="12"/>
        <end position="32"/>
    </location>
</feature>
<name>A0A317US55_ASPEC</name>
<proteinExistence type="predicted"/>
<evidence type="ECO:0000313" key="2">
    <source>
        <dbReference type="EMBL" id="PWY64169.1"/>
    </source>
</evidence>
<dbReference type="AlphaFoldDB" id="A0A317US55"/>
<comment type="caution">
    <text evidence="2">The sequence shown here is derived from an EMBL/GenBank/DDBJ whole genome shotgun (WGS) entry which is preliminary data.</text>
</comment>
<dbReference type="EMBL" id="MSFU01000032">
    <property type="protein sequence ID" value="PWY64169.1"/>
    <property type="molecule type" value="Genomic_DNA"/>
</dbReference>
<reference evidence="2" key="1">
    <citation type="submission" date="2016-12" db="EMBL/GenBank/DDBJ databases">
        <title>The genomes of Aspergillus section Nigri reveals drivers in fungal speciation.</title>
        <authorList>
            <consortium name="DOE Joint Genome Institute"/>
            <person name="Vesth T.C."/>
            <person name="Nybo J."/>
            <person name="Theobald S."/>
            <person name="Brandl J."/>
            <person name="Frisvad J.C."/>
            <person name="Nielsen K.F."/>
            <person name="Lyhne E.K."/>
            <person name="Kogle M.E."/>
            <person name="Kuo A."/>
            <person name="Riley R."/>
            <person name="Clum A."/>
            <person name="Nolan M."/>
            <person name="Lipzen A."/>
            <person name="Salamov A."/>
            <person name="Henrissat B."/>
            <person name="Wiebenga A."/>
            <person name="De vries R.P."/>
            <person name="Grigoriev I.V."/>
            <person name="Mortensen U.H."/>
            <person name="Andersen M.R."/>
            <person name="Baker S.E."/>
        </authorList>
    </citation>
    <scope>NUCLEOTIDE SEQUENCE</scope>
    <source>
        <strain evidence="2">CBS 122712</strain>
    </source>
</reference>
<dbReference type="Proteomes" id="UP000246171">
    <property type="component" value="Unassembled WGS sequence"/>
</dbReference>
<dbReference type="GeneID" id="37058999"/>
<dbReference type="VEuPathDB" id="FungiDB:BO83DRAFT_455676"/>
<dbReference type="InterPro" id="IPR046366">
    <property type="entry name" value="MPAB"/>
</dbReference>
<dbReference type="OrthoDB" id="545169at2759"/>
<sequence>MNTTDQLHEPQTTIHPLTTSIAILVLTIYLTLVQHLRYQRKTAIEAPFTTNERPLSSMTIEEAHAIITQLQELEFPYAFAKARRMALLKAGGIPTMSKLFAVTGQNNRRNAGKRAVDTEILLRETQSQRRDSDRYATAVARMNYLHARYRRANKITDDDLLHTLGDGLAEILNVIEREEWRGLTDVEICALGIFHKNLGDDMGIPFDVLPSKAKGWEDGVQFAMELTRWTVQYEERVARFTKTNDQYVRVYVDSALPRLVRPVVRRMLGAGLDEVMRLNLGLESPGYILTFVINLVQDSRKLFLRHLALPRPSFRAVKLVHDVPNQETKLYNFERKVLQPWYMRPTAWSKWGPGALLIRLFGGKVPGSRGDRYQPQGYDLMTIGPEPQRGRGLKEMRDDIEVIKARGVAMCPFSKAKLDHLGAN</sequence>
<dbReference type="PANTHER" id="PTHR36124">
    <property type="match status" value="1"/>
</dbReference>
<keyword evidence="1" id="KW-0812">Transmembrane</keyword>
<evidence type="ECO:0000256" key="1">
    <source>
        <dbReference type="SAM" id="Phobius"/>
    </source>
</evidence>
<dbReference type="GO" id="GO:0016491">
    <property type="term" value="F:oxidoreductase activity"/>
    <property type="evidence" value="ECO:0007669"/>
    <property type="project" value="InterPro"/>
</dbReference>
<keyword evidence="1" id="KW-1133">Transmembrane helix</keyword>
<evidence type="ECO:0008006" key="4">
    <source>
        <dbReference type="Google" id="ProtNLM"/>
    </source>
</evidence>